<dbReference type="Gene3D" id="3.40.50.300">
    <property type="entry name" value="P-loop containing nucleotide triphosphate hydrolases"/>
    <property type="match status" value="1"/>
</dbReference>
<keyword evidence="2" id="KW-1185">Reference proteome</keyword>
<evidence type="ECO:0000313" key="2">
    <source>
        <dbReference type="Proteomes" id="UP000644693"/>
    </source>
</evidence>
<gene>
    <name evidence="1" type="ORF">GCM10007053_27530</name>
</gene>
<organism evidence="1 2">
    <name type="scientific">Parahalioglobus pacificus</name>
    <dbReference type="NCBI Taxonomy" id="930806"/>
    <lineage>
        <taxon>Bacteria</taxon>
        <taxon>Pseudomonadati</taxon>
        <taxon>Pseudomonadota</taxon>
        <taxon>Gammaproteobacteria</taxon>
        <taxon>Cellvibrionales</taxon>
        <taxon>Halieaceae</taxon>
        <taxon>Parahalioglobus</taxon>
    </lineage>
</organism>
<dbReference type="AlphaFoldDB" id="A0A918XLS6"/>
<proteinExistence type="predicted"/>
<name>A0A918XLS6_9GAMM</name>
<dbReference type="Proteomes" id="UP000644693">
    <property type="component" value="Unassembled WGS sequence"/>
</dbReference>
<protein>
    <recommendedName>
        <fullName evidence="3">Sulfotransferase family protein</fullName>
    </recommendedName>
</protein>
<dbReference type="RefSeq" id="WP_189478402.1">
    <property type="nucleotide sequence ID" value="NZ_BMYM01000003.1"/>
</dbReference>
<comment type="caution">
    <text evidence="1">The sequence shown here is derived from an EMBL/GenBank/DDBJ whole genome shotgun (WGS) entry which is preliminary data.</text>
</comment>
<evidence type="ECO:0008006" key="3">
    <source>
        <dbReference type="Google" id="ProtNLM"/>
    </source>
</evidence>
<reference evidence="1" key="2">
    <citation type="submission" date="2020-09" db="EMBL/GenBank/DDBJ databases">
        <authorList>
            <person name="Sun Q."/>
            <person name="Kim S."/>
        </authorList>
    </citation>
    <scope>NUCLEOTIDE SEQUENCE</scope>
    <source>
        <strain evidence="1">KCTC 23430</strain>
    </source>
</reference>
<accession>A0A918XLS6</accession>
<sequence length="341" mass="38707">MKCILHIGTEKTGTTALQHYLFQHRAHLSDQGFYLCRSVGDRNDRRLAQAMMYDWREDDFFRHAGLNTLEDRKAWRLETVDAFCQEVRAVPAGHHTVLLSSEHFHSRLVNRGEIARLASVLCSVFDDVEVRCYLRRQDEMAISLYSTALIAGHVVDSLLPQESGSFRNRNYFDFERLLQRWSSAFPTARMHPAIYSASAIHGGDVVRDYLASIGADIIENYAPQQTNTSLGAEALQVLLKVNRQLATLNARDEAVTRRRAVLEYLRSQPAGDSLLPPRADVEALMQYYEGSNRRCAQLWFGRDALFAEPQRAYPEAGFTGEPQRIEALWQGCAAILQQGNL</sequence>
<reference evidence="1" key="1">
    <citation type="journal article" date="2014" name="Int. J. Syst. Evol. Microbiol.">
        <title>Complete genome sequence of Corynebacterium casei LMG S-19264T (=DSM 44701T), isolated from a smear-ripened cheese.</title>
        <authorList>
            <consortium name="US DOE Joint Genome Institute (JGI-PGF)"/>
            <person name="Walter F."/>
            <person name="Albersmeier A."/>
            <person name="Kalinowski J."/>
            <person name="Ruckert C."/>
        </authorList>
    </citation>
    <scope>NUCLEOTIDE SEQUENCE</scope>
    <source>
        <strain evidence="1">KCTC 23430</strain>
    </source>
</reference>
<evidence type="ECO:0000313" key="1">
    <source>
        <dbReference type="EMBL" id="GHD37901.1"/>
    </source>
</evidence>
<dbReference type="InterPro" id="IPR027417">
    <property type="entry name" value="P-loop_NTPase"/>
</dbReference>
<dbReference type="EMBL" id="BMYM01000003">
    <property type="protein sequence ID" value="GHD37901.1"/>
    <property type="molecule type" value="Genomic_DNA"/>
</dbReference>
<dbReference type="SUPFAM" id="SSF52540">
    <property type="entry name" value="P-loop containing nucleoside triphosphate hydrolases"/>
    <property type="match status" value="1"/>
</dbReference>